<name>A0A2M7TC42_9ACTN</name>
<gene>
    <name evidence="1" type="ORF">COY37_00525</name>
</gene>
<dbReference type="PANTHER" id="PTHR40080">
    <property type="entry name" value="LMO1763 PROTEIN"/>
    <property type="match status" value="1"/>
</dbReference>
<dbReference type="SUPFAM" id="SSF48295">
    <property type="entry name" value="TrpR-like"/>
    <property type="match status" value="1"/>
</dbReference>
<dbReference type="RefSeq" id="WP_286678696.1">
    <property type="nucleotide sequence ID" value="NZ_MNXI01000099.1"/>
</dbReference>
<dbReference type="PANTHER" id="PTHR40080:SF1">
    <property type="entry name" value="TRPR-LIKE PROTEIN YERC_YECD"/>
    <property type="match status" value="1"/>
</dbReference>
<evidence type="ECO:0000313" key="2">
    <source>
        <dbReference type="Proteomes" id="UP000230956"/>
    </source>
</evidence>
<sequence>MALNEKLRTGQVDDLFDTILKIENREEAYKFFEDLCTIAEIKSMAQRWAVARKLDAGETYIDIATETGASTATISRVKRYLEYGADGYRLLLDRSKDR</sequence>
<dbReference type="GO" id="GO:0043565">
    <property type="term" value="F:sequence-specific DNA binding"/>
    <property type="evidence" value="ECO:0007669"/>
    <property type="project" value="InterPro"/>
</dbReference>
<dbReference type="GO" id="GO:0003700">
    <property type="term" value="F:DNA-binding transcription factor activity"/>
    <property type="evidence" value="ECO:0007669"/>
    <property type="project" value="InterPro"/>
</dbReference>
<dbReference type="Proteomes" id="UP000230956">
    <property type="component" value="Unassembled WGS sequence"/>
</dbReference>
<dbReference type="AlphaFoldDB" id="A0A2M7TC42"/>
<dbReference type="InterPro" id="IPR010921">
    <property type="entry name" value="Trp_repressor/repl_initiator"/>
</dbReference>
<dbReference type="Gene3D" id="1.10.1270.10">
    <property type="entry name" value="TrpR-like"/>
    <property type="match status" value="1"/>
</dbReference>
<protein>
    <recommendedName>
        <fullName evidence="3">TrpR like protein, YerC/YecD</fullName>
    </recommendedName>
</protein>
<evidence type="ECO:0008006" key="3">
    <source>
        <dbReference type="Google" id="ProtNLM"/>
    </source>
</evidence>
<dbReference type="InterPro" id="IPR000831">
    <property type="entry name" value="Trp_repress"/>
</dbReference>
<dbReference type="Pfam" id="PF01371">
    <property type="entry name" value="Trp_repressor"/>
    <property type="match status" value="1"/>
</dbReference>
<comment type="caution">
    <text evidence="1">The sequence shown here is derived from an EMBL/GenBank/DDBJ whole genome shotgun (WGS) entry which is preliminary data.</text>
</comment>
<dbReference type="InterPro" id="IPR013368">
    <property type="entry name" value="YecD_YerC"/>
</dbReference>
<evidence type="ECO:0000313" key="1">
    <source>
        <dbReference type="EMBL" id="PIZ42378.1"/>
    </source>
</evidence>
<dbReference type="EMBL" id="PFNG01000016">
    <property type="protein sequence ID" value="PIZ42378.1"/>
    <property type="molecule type" value="Genomic_DNA"/>
</dbReference>
<dbReference type="NCBIfam" id="TIGR02531">
    <property type="entry name" value="yecD_yerC"/>
    <property type="match status" value="1"/>
</dbReference>
<reference evidence="2" key="1">
    <citation type="submission" date="2017-09" db="EMBL/GenBank/DDBJ databases">
        <title>Depth-based differentiation of microbial function through sediment-hosted aquifers and enrichment of novel symbionts in the deep terrestrial subsurface.</title>
        <authorList>
            <person name="Probst A.J."/>
            <person name="Ladd B."/>
            <person name="Jarett J.K."/>
            <person name="Geller-Mcgrath D.E."/>
            <person name="Sieber C.M.K."/>
            <person name="Emerson J.B."/>
            <person name="Anantharaman K."/>
            <person name="Thomas B.C."/>
            <person name="Malmstrom R."/>
            <person name="Stieglmeier M."/>
            <person name="Klingl A."/>
            <person name="Woyke T."/>
            <person name="Ryan C.M."/>
            <person name="Banfield J.F."/>
        </authorList>
    </citation>
    <scope>NUCLEOTIDE SEQUENCE [LARGE SCALE GENOMIC DNA]</scope>
</reference>
<dbReference type="InterPro" id="IPR038116">
    <property type="entry name" value="TrpR-like_sf"/>
</dbReference>
<dbReference type="PIRSF" id="PIRSF012508">
    <property type="entry name" value="YerC"/>
    <property type="match status" value="1"/>
</dbReference>
<accession>A0A2M7TC42</accession>
<proteinExistence type="predicted"/>
<organism evidence="1 2">
    <name type="scientific">Candidatus Aquicultor secundus</name>
    <dbReference type="NCBI Taxonomy" id="1973895"/>
    <lineage>
        <taxon>Bacteria</taxon>
        <taxon>Bacillati</taxon>
        <taxon>Actinomycetota</taxon>
        <taxon>Candidatus Aquicultoria</taxon>
        <taxon>Candidatus Aquicultorales</taxon>
        <taxon>Candidatus Aquicultoraceae</taxon>
        <taxon>Candidatus Aquicultor</taxon>
    </lineage>
</organism>